<dbReference type="Proteomes" id="UP000005205">
    <property type="component" value="Unassembled WGS sequence"/>
</dbReference>
<dbReference type="InParanoid" id="A0A158NTU9"/>
<name>A0A158NTU9_ATTCE</name>
<keyword evidence="3" id="KW-1185">Reference proteome</keyword>
<dbReference type="KEGG" id="acep:105624207"/>
<feature type="compositionally biased region" description="Acidic residues" evidence="1">
    <location>
        <begin position="427"/>
        <end position="436"/>
    </location>
</feature>
<reference evidence="3" key="1">
    <citation type="journal article" date="2011" name="PLoS Genet.">
        <title>The genome sequence of the leaf-cutter ant Atta cephalotes reveals insights into its obligate symbiotic lifestyle.</title>
        <authorList>
            <person name="Suen G."/>
            <person name="Teiling C."/>
            <person name="Li L."/>
            <person name="Holt C."/>
            <person name="Abouheif E."/>
            <person name="Bornberg-Bauer E."/>
            <person name="Bouffard P."/>
            <person name="Caldera E.J."/>
            <person name="Cash E."/>
            <person name="Cavanaugh A."/>
            <person name="Denas O."/>
            <person name="Elhaik E."/>
            <person name="Fave M.J."/>
            <person name="Gadau J."/>
            <person name="Gibson J.D."/>
            <person name="Graur D."/>
            <person name="Grubbs K.J."/>
            <person name="Hagen D.E."/>
            <person name="Harkins T.T."/>
            <person name="Helmkampf M."/>
            <person name="Hu H."/>
            <person name="Johnson B.R."/>
            <person name="Kim J."/>
            <person name="Marsh S.E."/>
            <person name="Moeller J.A."/>
            <person name="Munoz-Torres M.C."/>
            <person name="Murphy M.C."/>
            <person name="Naughton M.C."/>
            <person name="Nigam S."/>
            <person name="Overson R."/>
            <person name="Rajakumar R."/>
            <person name="Reese J.T."/>
            <person name="Scott J.J."/>
            <person name="Smith C.R."/>
            <person name="Tao S."/>
            <person name="Tsutsui N.D."/>
            <person name="Viljakainen L."/>
            <person name="Wissler L."/>
            <person name="Yandell M.D."/>
            <person name="Zimmer F."/>
            <person name="Taylor J."/>
            <person name="Slater S.C."/>
            <person name="Clifton S.W."/>
            <person name="Warren W.C."/>
            <person name="Elsik C.G."/>
            <person name="Smith C.D."/>
            <person name="Weinstock G.M."/>
            <person name="Gerardo N.M."/>
            <person name="Currie C.R."/>
        </authorList>
    </citation>
    <scope>NUCLEOTIDE SEQUENCE [LARGE SCALE GENOMIC DNA]</scope>
</reference>
<organism evidence="2 3">
    <name type="scientific">Atta cephalotes</name>
    <name type="common">Leafcutter ant</name>
    <dbReference type="NCBI Taxonomy" id="12957"/>
    <lineage>
        <taxon>Eukaryota</taxon>
        <taxon>Metazoa</taxon>
        <taxon>Ecdysozoa</taxon>
        <taxon>Arthropoda</taxon>
        <taxon>Hexapoda</taxon>
        <taxon>Insecta</taxon>
        <taxon>Pterygota</taxon>
        <taxon>Neoptera</taxon>
        <taxon>Endopterygota</taxon>
        <taxon>Hymenoptera</taxon>
        <taxon>Apocrita</taxon>
        <taxon>Aculeata</taxon>
        <taxon>Formicoidea</taxon>
        <taxon>Formicidae</taxon>
        <taxon>Myrmicinae</taxon>
        <taxon>Atta</taxon>
    </lineage>
</organism>
<feature type="compositionally biased region" description="Basic and acidic residues" evidence="1">
    <location>
        <begin position="170"/>
        <end position="183"/>
    </location>
</feature>
<dbReference type="EnsemblMetazoa" id="XM_012205567.1">
    <property type="protein sequence ID" value="XP_012060957.1"/>
    <property type="gene ID" value="LOC105624207"/>
</dbReference>
<feature type="compositionally biased region" description="Polar residues" evidence="1">
    <location>
        <begin position="474"/>
        <end position="483"/>
    </location>
</feature>
<feature type="region of interest" description="Disordered" evidence="1">
    <location>
        <begin position="404"/>
        <end position="488"/>
    </location>
</feature>
<sequence>MLPINAMAQKVVPGSESGSMKPLTGSGLSYVTLQPPSQPLSLVQDHRPSIYQTPPYIGSNMEKEPEAEKLIPNGVEVTKTETEQDVPAVVKQNESNRNNNLSPETPAQEQPCEMQSEQVLTSLIEFPINTPICTPAQNKVEEKKVPVNNGSKESDGKAVNTSVHIKQSPHKPEDTQTKNDVPKAKPINQSLKVSSDNAAATLTSTYKPDAKVTTSPKTTKRKSRELKDLKVATVVTDGASKPKRNRIQTQPYQSPLPEIALLVKNLNKTPGSKAPDDKLIVFYKNEFLAVRNAEGSFYVCQAMQNIYKSSRRIRIRWLSQDKTNGEFYSPDFYDTIDFDCILTNLNLNKVDKHKFWLTRIELLRTENILKRAIDVEAGVSEKPRVTEEHPDGLDLSLYKDESQLKRRKSLHNEKPNRKKSKRIANSTDDDIDDEESDRNRKTSKASRAKKRSVKALAIAKSVAKGSSRAERALNRSTKSGSSLDNDHVSTTATTTTTAAVAMTNATTAATAVVASAPITAATTTTTVNPATNSAVTDTKNNVEMKKLDLKKNGKQQSNNGTRGFPRTKPGGSAQATQQSSKIAGRPKRVAATTGVVSSEETPSSRKKPRGRA</sequence>
<feature type="region of interest" description="Disordered" evidence="1">
    <location>
        <begin position="1"/>
        <end position="26"/>
    </location>
</feature>
<reference evidence="2" key="2">
    <citation type="submission" date="2016-04" db="UniProtKB">
        <authorList>
            <consortium name="EnsemblMetazoa"/>
        </authorList>
    </citation>
    <scope>IDENTIFICATION</scope>
</reference>
<proteinExistence type="predicted"/>
<feature type="region of interest" description="Disordered" evidence="1">
    <location>
        <begin position="81"/>
        <end position="115"/>
    </location>
</feature>
<evidence type="ECO:0000313" key="2">
    <source>
        <dbReference type="EnsemblMetazoa" id="XP_012060957.1"/>
    </source>
</evidence>
<dbReference type="STRING" id="12957.A0A158NTU9"/>
<feature type="compositionally biased region" description="Basic residues" evidence="1">
    <location>
        <begin position="441"/>
        <end position="453"/>
    </location>
</feature>
<feature type="compositionally biased region" description="Basic and acidic residues" evidence="1">
    <location>
        <begin position="540"/>
        <end position="551"/>
    </location>
</feature>
<accession>A0A158NTU9</accession>
<protein>
    <submittedName>
        <fullName evidence="2">Uncharacterized protein</fullName>
    </submittedName>
</protein>
<dbReference type="OrthoDB" id="2017365at2759"/>
<gene>
    <name evidence="2" type="primary">105624207</name>
</gene>
<evidence type="ECO:0000313" key="3">
    <source>
        <dbReference type="Proteomes" id="UP000005205"/>
    </source>
</evidence>
<dbReference type="AlphaFoldDB" id="A0A158NTU9"/>
<feature type="compositionally biased region" description="Polar residues" evidence="1">
    <location>
        <begin position="187"/>
        <end position="199"/>
    </location>
</feature>
<feature type="region of interest" description="Disordered" evidence="1">
    <location>
        <begin position="143"/>
        <end position="199"/>
    </location>
</feature>
<feature type="compositionally biased region" description="Polar residues" evidence="1">
    <location>
        <begin position="92"/>
        <end position="115"/>
    </location>
</feature>
<feature type="region of interest" description="Disordered" evidence="1">
    <location>
        <begin position="529"/>
        <end position="612"/>
    </location>
</feature>
<feature type="compositionally biased region" description="Basic and acidic residues" evidence="1">
    <location>
        <begin position="404"/>
        <end position="415"/>
    </location>
</feature>
<evidence type="ECO:0000256" key="1">
    <source>
        <dbReference type="SAM" id="MobiDB-lite"/>
    </source>
</evidence>
<dbReference type="EMBL" id="ADTU01026164">
    <property type="status" value="NOT_ANNOTATED_CDS"/>
    <property type="molecule type" value="Genomic_DNA"/>
</dbReference>